<proteinExistence type="evidence at transcript level"/>
<evidence type="ECO:0000313" key="10">
    <source>
        <dbReference type="EMBL" id="QZA75628.1"/>
    </source>
</evidence>
<evidence type="ECO:0000256" key="4">
    <source>
        <dbReference type="ARBA" id="ARBA00022725"/>
    </source>
</evidence>
<keyword evidence="2 9" id="KW-0716">Sensory transduction</keyword>
<keyword evidence="8 9" id="KW-0807">Transducer</keyword>
<feature type="transmembrane region" description="Helical" evidence="9">
    <location>
        <begin position="217"/>
        <end position="239"/>
    </location>
</feature>
<dbReference type="PANTHER" id="PTHR21137:SF44">
    <property type="entry name" value="ODORANT RECEPTOR 13A-RELATED"/>
    <property type="match status" value="1"/>
</dbReference>
<comment type="subcellular location">
    <subcellularLocation>
        <location evidence="9">Cell membrane</location>
        <topology evidence="9">Multi-pass membrane protein</topology>
    </subcellularLocation>
    <subcellularLocation>
        <location evidence="1">Membrane</location>
        <topology evidence="1">Multi-pass membrane protein</topology>
    </subcellularLocation>
</comment>
<feature type="transmembrane region" description="Helical" evidence="9">
    <location>
        <begin position="245"/>
        <end position="265"/>
    </location>
</feature>
<evidence type="ECO:0000256" key="6">
    <source>
        <dbReference type="ARBA" id="ARBA00023136"/>
    </source>
</evidence>
<dbReference type="GO" id="GO:0007165">
    <property type="term" value="P:signal transduction"/>
    <property type="evidence" value="ECO:0007669"/>
    <property type="project" value="UniProtKB-KW"/>
</dbReference>
<keyword evidence="5 9" id="KW-1133">Transmembrane helix</keyword>
<evidence type="ECO:0000256" key="8">
    <source>
        <dbReference type="ARBA" id="ARBA00023224"/>
    </source>
</evidence>
<evidence type="ECO:0000256" key="3">
    <source>
        <dbReference type="ARBA" id="ARBA00022692"/>
    </source>
</evidence>
<evidence type="ECO:0000256" key="2">
    <source>
        <dbReference type="ARBA" id="ARBA00022606"/>
    </source>
</evidence>
<organism evidence="10">
    <name type="scientific">Plutella xylostella</name>
    <name type="common">Diamondback moth</name>
    <name type="synonym">Plutella maculipennis</name>
    <dbReference type="NCBI Taxonomy" id="51655"/>
    <lineage>
        <taxon>Eukaryota</taxon>
        <taxon>Metazoa</taxon>
        <taxon>Ecdysozoa</taxon>
        <taxon>Arthropoda</taxon>
        <taxon>Hexapoda</taxon>
        <taxon>Insecta</taxon>
        <taxon>Pterygota</taxon>
        <taxon>Neoptera</taxon>
        <taxon>Endopterygota</taxon>
        <taxon>Lepidoptera</taxon>
        <taxon>Glossata</taxon>
        <taxon>Ditrysia</taxon>
        <taxon>Yponomeutoidea</taxon>
        <taxon>Plutellidae</taxon>
        <taxon>Plutella</taxon>
    </lineage>
</organism>
<accession>A0A8G1LUN2</accession>
<dbReference type="GO" id="GO:0005549">
    <property type="term" value="F:odorant binding"/>
    <property type="evidence" value="ECO:0007669"/>
    <property type="project" value="InterPro"/>
</dbReference>
<feature type="transmembrane region" description="Helical" evidence="9">
    <location>
        <begin position="138"/>
        <end position="163"/>
    </location>
</feature>
<name>A0A8G1LUN2_PLUXY</name>
<sequence length="342" mass="39336">MDDFIEISNTFAVTFVVLQAVVKSIAVVHRNEDITYIIRQMAALWPKEEHLTERQTVAKMKHLKRLNVCVTVYYYLNIVGSWQYILVPLLETLFRIFILNQHSMLKFPFGCSFPFDPTESWSRYLMVYAYETFAMIKLVYFLVGTELLLITMTAHLSTLFTLLSDDLLILKPSSKADDDEITYFEADRHEKKIGDIVRRHQKLIKLSKMFDAIFNKVIFYNVTVSTVSICFFGFVAKIAKNPGEIANNVVGVIASILPIFNLCYYGQLLTDASSSLALSAYLNIWYAKDTRFQKMLGLIMLRSQAPCCITSYKYAPVTLNMFTGVMSTTWSYFSLICSVYEE</sequence>
<protein>
    <recommendedName>
        <fullName evidence="9">Odorant receptor</fullName>
    </recommendedName>
</protein>
<keyword evidence="3 9" id="KW-0812">Transmembrane</keyword>
<dbReference type="AlphaFoldDB" id="A0A8G1LUN2"/>
<dbReference type="EMBL" id="MT646150">
    <property type="protein sequence ID" value="QZA75628.1"/>
    <property type="molecule type" value="mRNA"/>
</dbReference>
<evidence type="ECO:0000256" key="9">
    <source>
        <dbReference type="RuleBase" id="RU351113"/>
    </source>
</evidence>
<evidence type="ECO:0000256" key="5">
    <source>
        <dbReference type="ARBA" id="ARBA00022989"/>
    </source>
</evidence>
<keyword evidence="7 9" id="KW-0675">Receptor</keyword>
<keyword evidence="6 9" id="KW-0472">Membrane</keyword>
<evidence type="ECO:0000256" key="7">
    <source>
        <dbReference type="ARBA" id="ARBA00023170"/>
    </source>
</evidence>
<dbReference type="InterPro" id="IPR004117">
    <property type="entry name" value="7tm6_olfct_rcpt"/>
</dbReference>
<comment type="similarity">
    <text evidence="9">Belongs to the insect chemoreceptor superfamily. Heteromeric odorant receptor channel (TC 1.A.69) family.</text>
</comment>
<keyword evidence="4 9" id="KW-0552">Olfaction</keyword>
<dbReference type="Pfam" id="PF02949">
    <property type="entry name" value="7tm_6"/>
    <property type="match status" value="1"/>
</dbReference>
<dbReference type="GO" id="GO:0005886">
    <property type="term" value="C:plasma membrane"/>
    <property type="evidence" value="ECO:0007669"/>
    <property type="project" value="UniProtKB-SubCell"/>
</dbReference>
<comment type="caution">
    <text evidence="9">Lacks conserved residue(s) required for the propagation of feature annotation.</text>
</comment>
<dbReference type="GO" id="GO:0004984">
    <property type="term" value="F:olfactory receptor activity"/>
    <property type="evidence" value="ECO:0007669"/>
    <property type="project" value="InterPro"/>
</dbReference>
<dbReference type="PANTHER" id="PTHR21137">
    <property type="entry name" value="ODORANT RECEPTOR"/>
    <property type="match status" value="1"/>
</dbReference>
<reference evidence="10" key="1">
    <citation type="submission" date="2020-06" db="EMBL/GenBank/DDBJ databases">
        <authorList>
            <person name="Liu X.-L."/>
        </authorList>
    </citation>
    <scope>NUCLEOTIDE SEQUENCE</scope>
</reference>
<evidence type="ECO:0000256" key="1">
    <source>
        <dbReference type="ARBA" id="ARBA00004141"/>
    </source>
</evidence>